<keyword evidence="3" id="KW-1185">Reference proteome</keyword>
<evidence type="ECO:0000313" key="3">
    <source>
        <dbReference type="Proteomes" id="UP000829196"/>
    </source>
</evidence>
<proteinExistence type="predicted"/>
<dbReference type="SMR" id="A0A8T3A7E1"/>
<reference evidence="2" key="1">
    <citation type="journal article" date="2022" name="Front. Genet.">
        <title>Chromosome-Scale Assembly of the Dendrobium nobile Genome Provides Insights Into the Molecular Mechanism of the Biosynthesis of the Medicinal Active Ingredient of Dendrobium.</title>
        <authorList>
            <person name="Xu Q."/>
            <person name="Niu S.-C."/>
            <person name="Li K.-L."/>
            <person name="Zheng P.-J."/>
            <person name="Zhang X.-J."/>
            <person name="Jia Y."/>
            <person name="Liu Y."/>
            <person name="Niu Y.-X."/>
            <person name="Yu L.-H."/>
            <person name="Chen D.-F."/>
            <person name="Zhang G.-Q."/>
        </authorList>
    </citation>
    <scope>NUCLEOTIDE SEQUENCE</scope>
    <source>
        <tissue evidence="2">Leaf</tissue>
    </source>
</reference>
<accession>A0A8T3A7E1</accession>
<sequence length="104" mass="11365">MKNADLAEALGTLMQINQELQSFKIQKSLKQANVQFASIDSSLQQLYAFIHSIDKKNLIVCALSSTSSTPSNPSSFTDILGSIDRIPSPQPSSSPTSLYFLKKN</sequence>
<evidence type="ECO:0000313" key="2">
    <source>
        <dbReference type="EMBL" id="KAI0491732.1"/>
    </source>
</evidence>
<dbReference type="EMBL" id="JAGYWB010000018">
    <property type="protein sequence ID" value="KAI0491732.1"/>
    <property type="molecule type" value="Genomic_DNA"/>
</dbReference>
<evidence type="ECO:0000256" key="1">
    <source>
        <dbReference type="SAM" id="MobiDB-lite"/>
    </source>
</evidence>
<protein>
    <submittedName>
        <fullName evidence="2">Uncharacterized protein</fullName>
    </submittedName>
</protein>
<name>A0A8T3A7E1_DENNO</name>
<gene>
    <name evidence="2" type="ORF">KFK09_025992</name>
</gene>
<feature type="region of interest" description="Disordered" evidence="1">
    <location>
        <begin position="81"/>
        <end position="104"/>
    </location>
</feature>
<dbReference type="AlphaFoldDB" id="A0A8T3A7E1"/>
<comment type="caution">
    <text evidence="2">The sequence shown here is derived from an EMBL/GenBank/DDBJ whole genome shotgun (WGS) entry which is preliminary data.</text>
</comment>
<dbReference type="Proteomes" id="UP000829196">
    <property type="component" value="Unassembled WGS sequence"/>
</dbReference>
<organism evidence="2 3">
    <name type="scientific">Dendrobium nobile</name>
    <name type="common">Orchid</name>
    <dbReference type="NCBI Taxonomy" id="94219"/>
    <lineage>
        <taxon>Eukaryota</taxon>
        <taxon>Viridiplantae</taxon>
        <taxon>Streptophyta</taxon>
        <taxon>Embryophyta</taxon>
        <taxon>Tracheophyta</taxon>
        <taxon>Spermatophyta</taxon>
        <taxon>Magnoliopsida</taxon>
        <taxon>Liliopsida</taxon>
        <taxon>Asparagales</taxon>
        <taxon>Orchidaceae</taxon>
        <taxon>Epidendroideae</taxon>
        <taxon>Malaxideae</taxon>
        <taxon>Dendrobiinae</taxon>
        <taxon>Dendrobium</taxon>
    </lineage>
</organism>